<dbReference type="GO" id="GO:0003677">
    <property type="term" value="F:DNA binding"/>
    <property type="evidence" value="ECO:0007669"/>
    <property type="project" value="UniProtKB-KW"/>
</dbReference>
<dbReference type="SMART" id="SM00345">
    <property type="entry name" value="HTH_GNTR"/>
    <property type="match status" value="1"/>
</dbReference>
<dbReference type="Pfam" id="PF00392">
    <property type="entry name" value="GntR"/>
    <property type="match status" value="1"/>
</dbReference>
<dbReference type="Gene3D" id="1.10.10.10">
    <property type="entry name" value="Winged helix-like DNA-binding domain superfamily/Winged helix DNA-binding domain"/>
    <property type="match status" value="1"/>
</dbReference>
<organism evidence="6 7">
    <name type="scientific">Lysinibacillus xylanilyticus</name>
    <dbReference type="NCBI Taxonomy" id="582475"/>
    <lineage>
        <taxon>Bacteria</taxon>
        <taxon>Bacillati</taxon>
        <taxon>Bacillota</taxon>
        <taxon>Bacilli</taxon>
        <taxon>Bacillales</taxon>
        <taxon>Bacillaceae</taxon>
        <taxon>Lysinibacillus</taxon>
    </lineage>
</organism>
<evidence type="ECO:0000313" key="7">
    <source>
        <dbReference type="Proteomes" id="UP000232101"/>
    </source>
</evidence>
<sequence length="125" mass="14054">MNIHLDPSSELQLYKQLANQLIELIAKGKLKNGDTLPSVRSMASDLGINVSTVSKSYHELEEKGLIELKPKAKAIIIGGQKKELEETEVEKVENALKPIMAEAFARGLEKDQMTSLFHRILKQWK</sequence>
<dbReference type="InterPro" id="IPR036388">
    <property type="entry name" value="WH-like_DNA-bd_sf"/>
</dbReference>
<reference evidence="5 8" key="2">
    <citation type="submission" date="2022-05" db="EMBL/GenBank/DDBJ databases">
        <title>Genome Sequencing of Bee-Associated Microbes.</title>
        <authorList>
            <person name="Dunlap C."/>
        </authorList>
    </citation>
    <scope>NUCLEOTIDE SEQUENCE [LARGE SCALE GENOMIC DNA]</scope>
    <source>
        <strain evidence="5 8">NRRL BD-083</strain>
    </source>
</reference>
<evidence type="ECO:0000256" key="3">
    <source>
        <dbReference type="ARBA" id="ARBA00023163"/>
    </source>
</evidence>
<dbReference type="EMBL" id="PHQY01000646">
    <property type="protein sequence ID" value="PJO43192.1"/>
    <property type="molecule type" value="Genomic_DNA"/>
</dbReference>
<dbReference type="RefSeq" id="WP_100543833.1">
    <property type="nucleotide sequence ID" value="NZ_CP158849.1"/>
</dbReference>
<keyword evidence="1" id="KW-0805">Transcription regulation</keyword>
<dbReference type="PANTHER" id="PTHR38445">
    <property type="entry name" value="HTH-TYPE TRANSCRIPTIONAL REPRESSOR YTRA"/>
    <property type="match status" value="1"/>
</dbReference>
<dbReference type="CDD" id="cd07377">
    <property type="entry name" value="WHTH_GntR"/>
    <property type="match status" value="1"/>
</dbReference>
<feature type="domain" description="HTH gntR-type" evidence="4">
    <location>
        <begin position="11"/>
        <end position="80"/>
    </location>
</feature>
<dbReference type="STRING" id="582475.ACZ11_05660"/>
<evidence type="ECO:0000313" key="8">
    <source>
        <dbReference type="Proteomes" id="UP001527052"/>
    </source>
</evidence>
<evidence type="ECO:0000259" key="4">
    <source>
        <dbReference type="PROSITE" id="PS50949"/>
    </source>
</evidence>
<dbReference type="GO" id="GO:0003700">
    <property type="term" value="F:DNA-binding transcription factor activity"/>
    <property type="evidence" value="ECO:0007669"/>
    <property type="project" value="InterPro"/>
</dbReference>
<dbReference type="InterPro" id="IPR000524">
    <property type="entry name" value="Tscrpt_reg_HTH_GntR"/>
</dbReference>
<dbReference type="InterPro" id="IPR036390">
    <property type="entry name" value="WH_DNA-bd_sf"/>
</dbReference>
<dbReference type="PROSITE" id="PS50949">
    <property type="entry name" value="HTH_GNTR"/>
    <property type="match status" value="1"/>
</dbReference>
<name>A0A2M9Q5E0_9BACI</name>
<reference evidence="6 7" key="1">
    <citation type="submission" date="2017-11" db="EMBL/GenBank/DDBJ databases">
        <title>Bacterial isolate from king chilli rhizosphere.</title>
        <authorList>
            <person name="Takhelmayum P."/>
            <person name="Sarangthem I."/>
        </authorList>
    </citation>
    <scope>NUCLEOTIDE SEQUENCE [LARGE SCALE GENOMIC DNA]</scope>
    <source>
        <strain evidence="7">t26</strain>
        <strain evidence="6">T26</strain>
    </source>
</reference>
<evidence type="ECO:0000313" key="6">
    <source>
        <dbReference type="EMBL" id="PJO43192.1"/>
    </source>
</evidence>
<keyword evidence="3" id="KW-0804">Transcription</keyword>
<evidence type="ECO:0000313" key="5">
    <source>
        <dbReference type="EMBL" id="MCY9547712.1"/>
    </source>
</evidence>
<gene>
    <name evidence="6" type="ORF">CWD94_15720</name>
    <name evidence="5" type="ORF">M5W82_12165</name>
</gene>
<proteinExistence type="predicted"/>
<accession>A0A2M9Q5E0</accession>
<evidence type="ECO:0000256" key="1">
    <source>
        <dbReference type="ARBA" id="ARBA00023015"/>
    </source>
</evidence>
<comment type="caution">
    <text evidence="6">The sequence shown here is derived from an EMBL/GenBank/DDBJ whole genome shotgun (WGS) entry which is preliminary data.</text>
</comment>
<protein>
    <submittedName>
        <fullName evidence="6">GntR family transcriptional regulator</fullName>
    </submittedName>
</protein>
<keyword evidence="8" id="KW-1185">Reference proteome</keyword>
<evidence type="ECO:0000256" key="2">
    <source>
        <dbReference type="ARBA" id="ARBA00023125"/>
    </source>
</evidence>
<dbReference type="AlphaFoldDB" id="A0A2M9Q5E0"/>
<dbReference type="Proteomes" id="UP001527052">
    <property type="component" value="Unassembled WGS sequence"/>
</dbReference>
<dbReference type="Proteomes" id="UP000232101">
    <property type="component" value="Unassembled WGS sequence"/>
</dbReference>
<dbReference type="PANTHER" id="PTHR38445:SF9">
    <property type="entry name" value="HTH-TYPE TRANSCRIPTIONAL REPRESSOR YTRA"/>
    <property type="match status" value="1"/>
</dbReference>
<keyword evidence="2" id="KW-0238">DNA-binding</keyword>
<dbReference type="SUPFAM" id="SSF46785">
    <property type="entry name" value="Winged helix' DNA-binding domain"/>
    <property type="match status" value="1"/>
</dbReference>
<dbReference type="EMBL" id="JAMDLZ010000018">
    <property type="protein sequence ID" value="MCY9547712.1"/>
    <property type="molecule type" value="Genomic_DNA"/>
</dbReference>